<keyword evidence="1" id="KW-0676">Redox-active center</keyword>
<proteinExistence type="predicted"/>
<evidence type="ECO:0000313" key="4">
    <source>
        <dbReference type="EMBL" id="MFC7057829.1"/>
    </source>
</evidence>
<dbReference type="InterPro" id="IPR036249">
    <property type="entry name" value="Thioredoxin-like_sf"/>
</dbReference>
<feature type="compositionally biased region" description="Basic and acidic residues" evidence="2">
    <location>
        <begin position="241"/>
        <end position="264"/>
    </location>
</feature>
<dbReference type="InterPro" id="IPR050455">
    <property type="entry name" value="Tpx_Peroxidase_subfamily"/>
</dbReference>
<evidence type="ECO:0000259" key="3">
    <source>
        <dbReference type="PROSITE" id="PS51352"/>
    </source>
</evidence>
<dbReference type="Pfam" id="PF00578">
    <property type="entry name" value="AhpC-TSA"/>
    <property type="match status" value="1"/>
</dbReference>
<evidence type="ECO:0000313" key="5">
    <source>
        <dbReference type="Proteomes" id="UP001596445"/>
    </source>
</evidence>
<protein>
    <submittedName>
        <fullName evidence="4">Redoxin domain-containing protein</fullName>
    </submittedName>
</protein>
<dbReference type="PANTHER" id="PTHR43110">
    <property type="entry name" value="THIOL PEROXIDASE"/>
    <property type="match status" value="1"/>
</dbReference>
<name>A0ABD5W029_9EURY</name>
<keyword evidence="5" id="KW-1185">Reference proteome</keyword>
<dbReference type="Proteomes" id="UP001596445">
    <property type="component" value="Unassembled WGS sequence"/>
</dbReference>
<organism evidence="4 5">
    <name type="scientific">Halovenus salina</name>
    <dbReference type="NCBI Taxonomy" id="1510225"/>
    <lineage>
        <taxon>Archaea</taxon>
        <taxon>Methanobacteriati</taxon>
        <taxon>Methanobacteriota</taxon>
        <taxon>Stenosarchaea group</taxon>
        <taxon>Halobacteria</taxon>
        <taxon>Halobacteriales</taxon>
        <taxon>Haloarculaceae</taxon>
        <taxon>Halovenus</taxon>
    </lineage>
</organism>
<dbReference type="Gene3D" id="3.40.30.10">
    <property type="entry name" value="Glutaredoxin"/>
    <property type="match status" value="1"/>
</dbReference>
<evidence type="ECO:0000256" key="1">
    <source>
        <dbReference type="ARBA" id="ARBA00023284"/>
    </source>
</evidence>
<gene>
    <name evidence="4" type="ORF">ACFQQG_06165</name>
</gene>
<dbReference type="EMBL" id="JBHSZI010000001">
    <property type="protein sequence ID" value="MFC7057829.1"/>
    <property type="molecule type" value="Genomic_DNA"/>
</dbReference>
<dbReference type="AlphaFoldDB" id="A0ABD5W029"/>
<dbReference type="InterPro" id="IPR013766">
    <property type="entry name" value="Thioredoxin_domain"/>
</dbReference>
<dbReference type="PANTHER" id="PTHR43110:SF1">
    <property type="entry name" value="THIOL PEROXIDASE"/>
    <property type="match status" value="1"/>
</dbReference>
<sequence length="287" mass="31980">MPSIRGFQRHSLSEHIGDNVIVLAFYPGDFGPLCDDTSSGLDALDLFSMQKDTTILAVSGDSVFSHRAFAEEYDLDMPLLADVHGEVAADYGVAADDDRYACRRAVFVVDNREQIEYRWVADDAETRPPTDEIRAAIEDIGDDRTALARYRVGHAHHIEGRRAFTSAMDAYEQREWMLATQDFAQATEEFDEAREEFNTAVRFSDDEEAARYFERAERKAEALWRAAGWLNDSAGAFASGEGRRGNELRDDAEGPLETARDIHKPPPPTTFPGSGPPTGTAIAKLLW</sequence>
<dbReference type="SUPFAM" id="SSF52833">
    <property type="entry name" value="Thioredoxin-like"/>
    <property type="match status" value="1"/>
</dbReference>
<evidence type="ECO:0000256" key="2">
    <source>
        <dbReference type="SAM" id="MobiDB-lite"/>
    </source>
</evidence>
<dbReference type="PROSITE" id="PS51352">
    <property type="entry name" value="THIOREDOXIN_2"/>
    <property type="match status" value="1"/>
</dbReference>
<feature type="domain" description="Thioredoxin" evidence="3">
    <location>
        <begin position="1"/>
        <end position="142"/>
    </location>
</feature>
<comment type="caution">
    <text evidence="4">The sequence shown here is derived from an EMBL/GenBank/DDBJ whole genome shotgun (WGS) entry which is preliminary data.</text>
</comment>
<dbReference type="InterPro" id="IPR000866">
    <property type="entry name" value="AhpC/TSA"/>
</dbReference>
<accession>A0ABD5W029</accession>
<dbReference type="RefSeq" id="WP_382186811.1">
    <property type="nucleotide sequence ID" value="NZ_JBHSZI010000001.1"/>
</dbReference>
<reference evidence="4 5" key="1">
    <citation type="journal article" date="2019" name="Int. J. Syst. Evol. Microbiol.">
        <title>The Global Catalogue of Microorganisms (GCM) 10K type strain sequencing project: providing services to taxonomists for standard genome sequencing and annotation.</title>
        <authorList>
            <consortium name="The Broad Institute Genomics Platform"/>
            <consortium name="The Broad Institute Genome Sequencing Center for Infectious Disease"/>
            <person name="Wu L."/>
            <person name="Ma J."/>
        </authorList>
    </citation>
    <scope>NUCLEOTIDE SEQUENCE [LARGE SCALE GENOMIC DNA]</scope>
    <source>
        <strain evidence="4 5">JCM 30072</strain>
    </source>
</reference>
<feature type="region of interest" description="Disordered" evidence="2">
    <location>
        <begin position="236"/>
        <end position="279"/>
    </location>
</feature>